<feature type="compositionally biased region" description="Basic and acidic residues" evidence="1">
    <location>
        <begin position="184"/>
        <end position="210"/>
    </location>
</feature>
<evidence type="ECO:0000313" key="4">
    <source>
        <dbReference type="Proteomes" id="UP000053820"/>
    </source>
</evidence>
<feature type="domain" description="DUF6532" evidence="2">
    <location>
        <begin position="272"/>
        <end position="456"/>
    </location>
</feature>
<feature type="compositionally biased region" description="Basic and acidic residues" evidence="1">
    <location>
        <begin position="46"/>
        <end position="65"/>
    </location>
</feature>
<evidence type="ECO:0000256" key="1">
    <source>
        <dbReference type="SAM" id="MobiDB-lite"/>
    </source>
</evidence>
<proteinExistence type="predicted"/>
<feature type="region of interest" description="Disordered" evidence="1">
    <location>
        <begin position="29"/>
        <end position="244"/>
    </location>
</feature>
<evidence type="ECO:0000313" key="3">
    <source>
        <dbReference type="EMBL" id="KIJ63909.1"/>
    </source>
</evidence>
<dbReference type="HOGENOM" id="CLU_471776_0_0_1"/>
<dbReference type="OrthoDB" id="2648616at2759"/>
<organism evidence="3 4">
    <name type="scientific">Hydnomerulius pinastri MD-312</name>
    <dbReference type="NCBI Taxonomy" id="994086"/>
    <lineage>
        <taxon>Eukaryota</taxon>
        <taxon>Fungi</taxon>
        <taxon>Dikarya</taxon>
        <taxon>Basidiomycota</taxon>
        <taxon>Agaricomycotina</taxon>
        <taxon>Agaricomycetes</taxon>
        <taxon>Agaricomycetidae</taxon>
        <taxon>Boletales</taxon>
        <taxon>Boletales incertae sedis</taxon>
        <taxon>Leucogyrophana</taxon>
    </lineage>
</organism>
<dbReference type="Proteomes" id="UP000053820">
    <property type="component" value="Unassembled WGS sequence"/>
</dbReference>
<feature type="compositionally biased region" description="Polar residues" evidence="1">
    <location>
        <begin position="90"/>
        <end position="100"/>
    </location>
</feature>
<dbReference type="InterPro" id="IPR045341">
    <property type="entry name" value="DUF6532"/>
</dbReference>
<feature type="compositionally biased region" description="Acidic residues" evidence="1">
    <location>
        <begin position="166"/>
        <end position="177"/>
    </location>
</feature>
<dbReference type="EMBL" id="KN839849">
    <property type="protein sequence ID" value="KIJ63909.1"/>
    <property type="molecule type" value="Genomic_DNA"/>
</dbReference>
<reference evidence="3 4" key="1">
    <citation type="submission" date="2014-04" db="EMBL/GenBank/DDBJ databases">
        <title>Evolutionary Origins and Diversification of the Mycorrhizal Mutualists.</title>
        <authorList>
            <consortium name="DOE Joint Genome Institute"/>
            <consortium name="Mycorrhizal Genomics Consortium"/>
            <person name="Kohler A."/>
            <person name="Kuo A."/>
            <person name="Nagy L.G."/>
            <person name="Floudas D."/>
            <person name="Copeland A."/>
            <person name="Barry K.W."/>
            <person name="Cichocki N."/>
            <person name="Veneault-Fourrey C."/>
            <person name="LaButti K."/>
            <person name="Lindquist E.A."/>
            <person name="Lipzen A."/>
            <person name="Lundell T."/>
            <person name="Morin E."/>
            <person name="Murat C."/>
            <person name="Riley R."/>
            <person name="Ohm R."/>
            <person name="Sun H."/>
            <person name="Tunlid A."/>
            <person name="Henrissat B."/>
            <person name="Grigoriev I.V."/>
            <person name="Hibbett D.S."/>
            <person name="Martin F."/>
        </authorList>
    </citation>
    <scope>NUCLEOTIDE SEQUENCE [LARGE SCALE GENOMIC DNA]</scope>
    <source>
        <strain evidence="3 4">MD-312</strain>
    </source>
</reference>
<name>A0A0C9VEB2_9AGAM</name>
<feature type="compositionally biased region" description="Basic and acidic residues" evidence="1">
    <location>
        <begin position="80"/>
        <end position="89"/>
    </location>
</feature>
<gene>
    <name evidence="3" type="ORF">HYDPIDRAFT_29253</name>
</gene>
<evidence type="ECO:0000259" key="2">
    <source>
        <dbReference type="Pfam" id="PF20149"/>
    </source>
</evidence>
<keyword evidence="4" id="KW-1185">Reference proteome</keyword>
<accession>A0A0C9VEB2</accession>
<sequence length="527" mass="58363">MPEHANSNLTPAQITARKRLEKKAALLCLEENPNDSESPDVTVDASKNDRPQHKAKAKANEEKVWTRGSRKRAPTATELEQPRPKEARNQNESSLATSVEGTGRAGGRGSRKQATETPGSGRGPHTKTGSQKAVRGLKSSIGTIEDSDDAASTSDEKEGSSGPTSDQDEEPESDDEILQSLSSDPKKLQEAIMKEKPGTGKMEARRELERPYFAPEFQGKGKPKRPTSKFKTQPLGSSRWPPRTDIFTEVDGSVSLKSQLPHMIPLLHSSINLFLKAIVFENAFPEYEERCKMAIKALLDAAQKHNEQDIGRRLRFDSAYAGSMATVPEGRLAMYRRNIKKTAQPLVIVNYGLKKGCSDLITQLLYNDNFIYPQNVKGDLIRSKPFCHPAIIDTLRAVVFNGPSSLGVQFRDEFVSILDEADDPELPCNMVSLIGTAVYSVLIDWRGSNGPVDPEKVSFPPNVHISIHRRLEALQKRIFQGHRGPQKYHVVMSRLYREASGSTADSTTETTELSAFDHLDFDGMPEN</sequence>
<dbReference type="Pfam" id="PF20149">
    <property type="entry name" value="DUF6532"/>
    <property type="match status" value="1"/>
</dbReference>
<dbReference type="AlphaFoldDB" id="A0A0C9VEB2"/>
<protein>
    <recommendedName>
        <fullName evidence="2">DUF6532 domain-containing protein</fullName>
    </recommendedName>
</protein>